<keyword evidence="3" id="KW-0862">Zinc</keyword>
<dbReference type="GO" id="GO:0008270">
    <property type="term" value="F:zinc ion binding"/>
    <property type="evidence" value="ECO:0007669"/>
    <property type="project" value="UniProtKB-KW"/>
</dbReference>
<protein>
    <recommendedName>
        <fullName evidence="5">CXXC-type domain-containing protein</fullName>
    </recommendedName>
</protein>
<organism evidence="6">
    <name type="scientific">Haptolina brevifila</name>
    <dbReference type="NCBI Taxonomy" id="156173"/>
    <lineage>
        <taxon>Eukaryota</taxon>
        <taxon>Haptista</taxon>
        <taxon>Haptophyta</taxon>
        <taxon>Prymnesiophyceae</taxon>
        <taxon>Prymnesiales</taxon>
        <taxon>Prymnesiaceae</taxon>
        <taxon>Haptolina</taxon>
    </lineage>
</organism>
<feature type="compositionally biased region" description="Basic and acidic residues" evidence="4">
    <location>
        <begin position="141"/>
        <end position="150"/>
    </location>
</feature>
<feature type="compositionally biased region" description="Polar residues" evidence="4">
    <location>
        <begin position="151"/>
        <end position="160"/>
    </location>
</feature>
<dbReference type="EMBL" id="HBGU01037064">
    <property type="protein sequence ID" value="CAD9463129.1"/>
    <property type="molecule type" value="Transcribed_RNA"/>
</dbReference>
<name>A0A7S2GND0_9EUKA</name>
<sequence length="275" mass="28499">MPVDPKRKRWASCGVCSGCHAVDCGECINCMDKSKFGGQGVRKQSCIKRRCARLNSSSGTGGLCSSSVRTSRGEGGESSSQGRKTDPERALFWAAVSGCMALHQQPGSDDDEATVLPGGDARGSDCDSCPRSPGGSVDSDFTFRREREPQDGSSASSSWGTGLFAPSSSSLSCPHTGPDSFCNKLASVLASDKRLASQPVGLRALRRAGVLEGASPKLTPAQTFALTSSLTDPSLANQLRSGLDETSLARGVDEKPPATEEVVALTPLGPAAEVA</sequence>
<feature type="domain" description="CXXC-type" evidence="5">
    <location>
        <begin position="5"/>
        <end position="52"/>
    </location>
</feature>
<evidence type="ECO:0000313" key="6">
    <source>
        <dbReference type="EMBL" id="CAD9463129.1"/>
    </source>
</evidence>
<dbReference type="GO" id="GO:0003677">
    <property type="term" value="F:DNA binding"/>
    <property type="evidence" value="ECO:0007669"/>
    <property type="project" value="InterPro"/>
</dbReference>
<feature type="region of interest" description="Disordered" evidence="4">
    <location>
        <begin position="54"/>
        <end position="87"/>
    </location>
</feature>
<evidence type="ECO:0000256" key="4">
    <source>
        <dbReference type="SAM" id="MobiDB-lite"/>
    </source>
</evidence>
<dbReference type="PROSITE" id="PS51058">
    <property type="entry name" value="ZF_CXXC"/>
    <property type="match status" value="1"/>
</dbReference>
<feature type="region of interest" description="Disordered" evidence="4">
    <location>
        <begin position="104"/>
        <end position="160"/>
    </location>
</feature>
<evidence type="ECO:0000256" key="2">
    <source>
        <dbReference type="ARBA" id="ARBA00022771"/>
    </source>
</evidence>
<dbReference type="Pfam" id="PF02008">
    <property type="entry name" value="zf-CXXC"/>
    <property type="match status" value="1"/>
</dbReference>
<keyword evidence="1" id="KW-0479">Metal-binding</keyword>
<dbReference type="InterPro" id="IPR002857">
    <property type="entry name" value="Znf_CXXC"/>
</dbReference>
<reference evidence="6" key="1">
    <citation type="submission" date="2021-01" db="EMBL/GenBank/DDBJ databases">
        <authorList>
            <person name="Corre E."/>
            <person name="Pelletier E."/>
            <person name="Niang G."/>
            <person name="Scheremetjew M."/>
            <person name="Finn R."/>
            <person name="Kale V."/>
            <person name="Holt S."/>
            <person name="Cochrane G."/>
            <person name="Meng A."/>
            <person name="Brown T."/>
            <person name="Cohen L."/>
        </authorList>
    </citation>
    <scope>NUCLEOTIDE SEQUENCE</scope>
    <source>
        <strain evidence="6">UTEX LB 985</strain>
    </source>
</reference>
<accession>A0A7S2GND0</accession>
<evidence type="ECO:0000259" key="5">
    <source>
        <dbReference type="PROSITE" id="PS51058"/>
    </source>
</evidence>
<proteinExistence type="predicted"/>
<gene>
    <name evidence="6" type="ORF">CBRE1094_LOCUS20290</name>
</gene>
<evidence type="ECO:0000256" key="3">
    <source>
        <dbReference type="ARBA" id="ARBA00022833"/>
    </source>
</evidence>
<dbReference type="AlphaFoldDB" id="A0A7S2GND0"/>
<keyword evidence="2" id="KW-0863">Zinc-finger</keyword>
<evidence type="ECO:0000256" key="1">
    <source>
        <dbReference type="ARBA" id="ARBA00022723"/>
    </source>
</evidence>